<keyword evidence="12" id="KW-1185">Reference proteome</keyword>
<comment type="catalytic activity">
    <reaction evidence="8 10">
        <text>oxaloacetate + H(+) = pyruvate + CO2</text>
        <dbReference type="Rhea" id="RHEA:15641"/>
        <dbReference type="ChEBI" id="CHEBI:15361"/>
        <dbReference type="ChEBI" id="CHEBI:15378"/>
        <dbReference type="ChEBI" id="CHEBI:16452"/>
        <dbReference type="ChEBI" id="CHEBI:16526"/>
        <dbReference type="EC" id="4.1.1.112"/>
    </reaction>
</comment>
<keyword evidence="9" id="KW-0460">Magnesium</keyword>
<dbReference type="NCBIfam" id="TIGR01935">
    <property type="entry name" value="NOT-MenG"/>
    <property type="match status" value="1"/>
</dbReference>
<dbReference type="EC" id="4.1.3.17" evidence="10"/>
<dbReference type="EC" id="4.1.1.112" evidence="10"/>
<evidence type="ECO:0000256" key="4">
    <source>
        <dbReference type="ARBA" id="ARBA00011233"/>
    </source>
</evidence>
<dbReference type="InterPro" id="IPR005493">
    <property type="entry name" value="RraA/RraA-like"/>
</dbReference>
<comment type="cofactor">
    <cofactor evidence="9">
        <name>Mg(2+)</name>
        <dbReference type="ChEBI" id="CHEBI:18420"/>
    </cofactor>
</comment>
<dbReference type="GO" id="GO:0047443">
    <property type="term" value="F:4-hydroxy-4-methyl-2-oxoglutarate aldolase activity"/>
    <property type="evidence" value="ECO:0007669"/>
    <property type="project" value="UniProtKB-EC"/>
</dbReference>
<dbReference type="PANTHER" id="PTHR33254">
    <property type="entry name" value="4-HYDROXY-4-METHYL-2-OXOGLUTARATE ALDOLASE 3-RELATED"/>
    <property type="match status" value="1"/>
</dbReference>
<evidence type="ECO:0000256" key="10">
    <source>
        <dbReference type="RuleBase" id="RU004338"/>
    </source>
</evidence>
<comment type="subunit">
    <text evidence="4 10">Homotrimer.</text>
</comment>
<protein>
    <recommendedName>
        <fullName evidence="10">4-hydroxy-4-methyl-2-oxoglutarate aldolase</fullName>
        <shortName evidence="10">HMG aldolase</shortName>
        <ecNumber evidence="10">4.1.1.112</ecNumber>
        <ecNumber evidence="10">4.1.3.17</ecNumber>
    </recommendedName>
    <alternativeName>
        <fullName evidence="10">Oxaloacetate decarboxylase</fullName>
    </alternativeName>
</protein>
<evidence type="ECO:0000256" key="6">
    <source>
        <dbReference type="ARBA" id="ARBA00023239"/>
    </source>
</evidence>
<dbReference type="InterPro" id="IPR036704">
    <property type="entry name" value="RraA/RraA-like_sf"/>
</dbReference>
<dbReference type="AlphaFoldDB" id="A0A1G7Y3I6"/>
<evidence type="ECO:0000256" key="2">
    <source>
        <dbReference type="ARBA" id="ARBA00001968"/>
    </source>
</evidence>
<dbReference type="GO" id="GO:0046872">
    <property type="term" value="F:metal ion binding"/>
    <property type="evidence" value="ECO:0007669"/>
    <property type="project" value="UniProtKB-KW"/>
</dbReference>
<accession>A0A1G7Y3I6</accession>
<evidence type="ECO:0000313" key="12">
    <source>
        <dbReference type="Proteomes" id="UP000198923"/>
    </source>
</evidence>
<dbReference type="PANTHER" id="PTHR33254:SF4">
    <property type="entry name" value="4-HYDROXY-4-METHYL-2-OXOGLUTARATE ALDOLASE 3-RELATED"/>
    <property type="match status" value="1"/>
</dbReference>
<feature type="binding site" evidence="9">
    <location>
        <begin position="101"/>
        <end position="104"/>
    </location>
    <ligand>
        <name>substrate</name>
    </ligand>
</feature>
<evidence type="ECO:0000256" key="1">
    <source>
        <dbReference type="ARBA" id="ARBA00001342"/>
    </source>
</evidence>
<dbReference type="GO" id="GO:0008948">
    <property type="term" value="F:oxaloacetate decarboxylase activity"/>
    <property type="evidence" value="ECO:0007669"/>
    <property type="project" value="UniProtKB-EC"/>
</dbReference>
<dbReference type="Gene3D" id="3.50.30.40">
    <property type="entry name" value="Ribonuclease E inhibitor RraA/RraA-like"/>
    <property type="match status" value="1"/>
</dbReference>
<evidence type="ECO:0000256" key="7">
    <source>
        <dbReference type="ARBA" id="ARBA00025046"/>
    </source>
</evidence>
<dbReference type="CDD" id="cd16841">
    <property type="entry name" value="RraA_family"/>
    <property type="match status" value="1"/>
</dbReference>
<comment type="cofactor">
    <cofactor evidence="2 10">
        <name>a divalent metal cation</name>
        <dbReference type="ChEBI" id="CHEBI:60240"/>
    </cofactor>
</comment>
<evidence type="ECO:0000256" key="9">
    <source>
        <dbReference type="PIRSR" id="PIRSR605493-1"/>
    </source>
</evidence>
<evidence type="ECO:0000256" key="8">
    <source>
        <dbReference type="ARBA" id="ARBA00047973"/>
    </source>
</evidence>
<dbReference type="Pfam" id="PF03737">
    <property type="entry name" value="RraA-like"/>
    <property type="match status" value="1"/>
</dbReference>
<dbReference type="NCBIfam" id="NF006875">
    <property type="entry name" value="PRK09372.1"/>
    <property type="match status" value="1"/>
</dbReference>
<dbReference type="SUPFAM" id="SSF89562">
    <property type="entry name" value="RraA-like"/>
    <property type="match status" value="1"/>
</dbReference>
<comment type="function">
    <text evidence="7 10">Catalyzes the aldol cleavage of 4-hydroxy-4-methyl-2-oxoglutarate (HMG) into 2 molecules of pyruvate. Also contains a secondary oxaloacetate (OAA) decarboxylase activity due to the common pyruvate enolate transition state formed following C-C bond cleavage in the retro-aldol and decarboxylation reactions.</text>
</comment>
<proteinExistence type="inferred from homology"/>
<comment type="catalytic activity">
    <reaction evidence="1 10">
        <text>4-hydroxy-4-methyl-2-oxoglutarate = 2 pyruvate</text>
        <dbReference type="Rhea" id="RHEA:22748"/>
        <dbReference type="ChEBI" id="CHEBI:15361"/>
        <dbReference type="ChEBI" id="CHEBI:58276"/>
        <dbReference type="EC" id="4.1.3.17"/>
    </reaction>
</comment>
<comment type="similarity">
    <text evidence="3 10">Belongs to the class II aldolase/RraA-like family.</text>
</comment>
<reference evidence="11 12" key="1">
    <citation type="submission" date="2016-10" db="EMBL/GenBank/DDBJ databases">
        <authorList>
            <person name="de Groot N.N."/>
        </authorList>
    </citation>
    <scope>NUCLEOTIDE SEQUENCE [LARGE SCALE GENOMIC DNA]</scope>
    <source>
        <strain evidence="11 12">CPCC 201354</strain>
    </source>
</reference>
<keyword evidence="6 10" id="KW-0456">Lyase</keyword>
<sequence>MHLRPRGLRLRELNPSPHAGFGRIPHMNFATADLIDEHGDALSSCVTQFRSYGTRNRFFGQIMTIHCLEDNALIKRTLATPGNARVLVVDGGGSLRTALMGDVIASSAVSNNWAGVVINGAIRDTVTLDTLDLGIKALGSNPRKSTQTGAGTLDTPVTFGDVTFTPGAWLYSDEDGIVVSAAPL</sequence>
<name>A0A1G7Y3I6_9ACTN</name>
<dbReference type="GO" id="GO:0008428">
    <property type="term" value="F:ribonuclease inhibitor activity"/>
    <property type="evidence" value="ECO:0007669"/>
    <property type="project" value="InterPro"/>
</dbReference>
<dbReference type="EMBL" id="FNCN01000009">
    <property type="protein sequence ID" value="SDG91018.1"/>
    <property type="molecule type" value="Genomic_DNA"/>
</dbReference>
<evidence type="ECO:0000256" key="3">
    <source>
        <dbReference type="ARBA" id="ARBA00008621"/>
    </source>
</evidence>
<gene>
    <name evidence="11" type="ORF">SAMN05421505_10985</name>
</gene>
<keyword evidence="5 9" id="KW-0479">Metal-binding</keyword>
<evidence type="ECO:0000313" key="11">
    <source>
        <dbReference type="EMBL" id="SDG91018.1"/>
    </source>
</evidence>
<dbReference type="Proteomes" id="UP000198923">
    <property type="component" value="Unassembled WGS sequence"/>
</dbReference>
<organism evidence="11 12">
    <name type="scientific">Sinosporangium album</name>
    <dbReference type="NCBI Taxonomy" id="504805"/>
    <lineage>
        <taxon>Bacteria</taxon>
        <taxon>Bacillati</taxon>
        <taxon>Actinomycetota</taxon>
        <taxon>Actinomycetes</taxon>
        <taxon>Streptosporangiales</taxon>
        <taxon>Streptosporangiaceae</taxon>
        <taxon>Sinosporangium</taxon>
    </lineage>
</organism>
<evidence type="ECO:0000256" key="5">
    <source>
        <dbReference type="ARBA" id="ARBA00022723"/>
    </source>
</evidence>
<dbReference type="STRING" id="504805.SAMN05421505_10985"/>
<dbReference type="InterPro" id="IPR010203">
    <property type="entry name" value="RraA"/>
</dbReference>
<feature type="binding site" evidence="9">
    <location>
        <position position="124"/>
    </location>
    <ligand>
        <name>Mg(2+)</name>
        <dbReference type="ChEBI" id="CHEBI:18420"/>
    </ligand>
</feature>
<dbReference type="GO" id="GO:0051252">
    <property type="term" value="P:regulation of RNA metabolic process"/>
    <property type="evidence" value="ECO:0007669"/>
    <property type="project" value="InterPro"/>
</dbReference>
<feature type="binding site" evidence="9">
    <location>
        <position position="123"/>
    </location>
    <ligand>
        <name>substrate</name>
    </ligand>
</feature>